<comment type="caution">
    <text evidence="10">The sequence shown here is derived from an EMBL/GenBank/DDBJ whole genome shotgun (WGS) entry which is preliminary data.</text>
</comment>
<dbReference type="SMART" id="SM00177">
    <property type="entry name" value="ARF"/>
    <property type="match status" value="1"/>
</dbReference>
<evidence type="ECO:0000256" key="4">
    <source>
        <dbReference type="ARBA" id="ARBA00023134"/>
    </source>
</evidence>
<evidence type="ECO:0000313" key="11">
    <source>
        <dbReference type="Proteomes" id="UP000789342"/>
    </source>
</evidence>
<keyword evidence="8" id="KW-0479">Metal-binding</keyword>
<dbReference type="InterPro" id="IPR027417">
    <property type="entry name" value="P-loop_NTPase"/>
</dbReference>
<dbReference type="InterPro" id="IPR044612">
    <property type="entry name" value="ARL2/3"/>
</dbReference>
<proteinExistence type="inferred from homology"/>
<dbReference type="EMBL" id="CAJVPV010000311">
    <property type="protein sequence ID" value="CAG8450810.1"/>
    <property type="molecule type" value="Genomic_DNA"/>
</dbReference>
<name>A0A9N8VF11_9GLOM</name>
<dbReference type="AlphaFoldDB" id="A0A9N8VF11"/>
<dbReference type="GO" id="GO:0005525">
    <property type="term" value="F:GTP binding"/>
    <property type="evidence" value="ECO:0007669"/>
    <property type="project" value="UniProtKB-KW"/>
</dbReference>
<evidence type="ECO:0000313" key="10">
    <source>
        <dbReference type="EMBL" id="CAG8450810.1"/>
    </source>
</evidence>
<feature type="binding site" evidence="7">
    <location>
        <position position="69"/>
    </location>
    <ligand>
        <name>GTP</name>
        <dbReference type="ChEBI" id="CHEBI:37565"/>
    </ligand>
</feature>
<dbReference type="CDD" id="cd04154">
    <property type="entry name" value="Arl2"/>
    <property type="match status" value="1"/>
</dbReference>
<reference evidence="10" key="1">
    <citation type="submission" date="2021-06" db="EMBL/GenBank/DDBJ databases">
        <authorList>
            <person name="Kallberg Y."/>
            <person name="Tangrot J."/>
            <person name="Rosling A."/>
        </authorList>
    </citation>
    <scope>NUCLEOTIDE SEQUENCE</scope>
    <source>
        <strain evidence="10">CL551</strain>
    </source>
</reference>
<protein>
    <recommendedName>
        <fullName evidence="6">ADP-ribosylation factor-like protein 2</fullName>
    </recommendedName>
</protein>
<dbReference type="GO" id="GO:0046872">
    <property type="term" value="F:metal ion binding"/>
    <property type="evidence" value="ECO:0007669"/>
    <property type="project" value="UniProtKB-KW"/>
</dbReference>
<evidence type="ECO:0000256" key="3">
    <source>
        <dbReference type="ARBA" id="ARBA00022741"/>
    </source>
</evidence>
<dbReference type="InterPro" id="IPR006689">
    <property type="entry name" value="Small_GTPase_ARF/SAR"/>
</dbReference>
<keyword evidence="11" id="KW-1185">Reference proteome</keyword>
<feature type="binding site" evidence="8">
    <location>
        <position position="47"/>
    </location>
    <ligand>
        <name>Mg(2+)</name>
        <dbReference type="ChEBI" id="CHEBI:18420"/>
    </ligand>
</feature>
<evidence type="ECO:0000256" key="2">
    <source>
        <dbReference type="ARBA" id="ARBA00022707"/>
    </source>
</evidence>
<dbReference type="Pfam" id="PF00025">
    <property type="entry name" value="Arf"/>
    <property type="match status" value="1"/>
</dbReference>
<evidence type="ECO:0000256" key="6">
    <source>
        <dbReference type="ARBA" id="ARBA00026198"/>
    </source>
</evidence>
<keyword evidence="5" id="KW-0449">Lipoprotein</keyword>
<dbReference type="SUPFAM" id="SSF52540">
    <property type="entry name" value="P-loop containing nucleoside triphosphate hydrolases"/>
    <property type="match status" value="1"/>
</dbReference>
<comment type="similarity">
    <text evidence="1 9">Belongs to the small GTPase superfamily. Arf family.</text>
</comment>
<organism evidence="10 11">
    <name type="scientific">Acaulospora morrowiae</name>
    <dbReference type="NCBI Taxonomy" id="94023"/>
    <lineage>
        <taxon>Eukaryota</taxon>
        <taxon>Fungi</taxon>
        <taxon>Fungi incertae sedis</taxon>
        <taxon>Mucoromycota</taxon>
        <taxon>Glomeromycotina</taxon>
        <taxon>Glomeromycetes</taxon>
        <taxon>Diversisporales</taxon>
        <taxon>Acaulosporaceae</taxon>
        <taxon>Acaulospora</taxon>
    </lineage>
</organism>
<evidence type="ECO:0000256" key="9">
    <source>
        <dbReference type="RuleBase" id="RU003925"/>
    </source>
</evidence>
<accession>A0A9N8VF11</accession>
<keyword evidence="4 7" id="KW-0342">GTP-binding</keyword>
<evidence type="ECO:0000256" key="1">
    <source>
        <dbReference type="ARBA" id="ARBA00010290"/>
    </source>
</evidence>
<keyword evidence="2" id="KW-0519">Myristate</keyword>
<dbReference type="InterPro" id="IPR005225">
    <property type="entry name" value="Small_GTP-bd"/>
</dbReference>
<dbReference type="PANTHER" id="PTHR45697">
    <property type="entry name" value="ADP-RIBOSYLATION FACTOR-LIKE PROTEIN 2-RELATED"/>
    <property type="match status" value="1"/>
</dbReference>
<dbReference type="GO" id="GO:0003924">
    <property type="term" value="F:GTPase activity"/>
    <property type="evidence" value="ECO:0007669"/>
    <property type="project" value="InterPro"/>
</dbReference>
<evidence type="ECO:0000256" key="7">
    <source>
        <dbReference type="PIRSR" id="PIRSR606689-1"/>
    </source>
</evidence>
<feature type="binding site" evidence="7">
    <location>
        <begin position="125"/>
        <end position="128"/>
    </location>
    <ligand>
        <name>GTP</name>
        <dbReference type="ChEBI" id="CHEBI:37565"/>
    </ligand>
</feature>
<sequence>MGLLSILRKIRQKEKEMRLLVLGLDNAGKTTILKRLNGEDINTISPTLGFNIKTLEHNNFILHMFDVGGQKSIRSYWRNYFEQTDGVVWVVDSADRMRLEDCKNELKALLKEERLAGASLLIFANKQDLPGAMSDQQIRQGLELDSIVTHHWAIQACSAVTGENLLCGMDWIIGDIASRIYLLD</sequence>
<dbReference type="InterPro" id="IPR045873">
    <property type="entry name" value="Arl2"/>
</dbReference>
<evidence type="ECO:0000256" key="8">
    <source>
        <dbReference type="PIRSR" id="PIRSR606689-2"/>
    </source>
</evidence>
<keyword evidence="3 7" id="KW-0547">Nucleotide-binding</keyword>
<dbReference type="NCBIfam" id="TIGR00231">
    <property type="entry name" value="small_GTP"/>
    <property type="match status" value="1"/>
</dbReference>
<dbReference type="Proteomes" id="UP000789342">
    <property type="component" value="Unassembled WGS sequence"/>
</dbReference>
<evidence type="ECO:0000256" key="5">
    <source>
        <dbReference type="ARBA" id="ARBA00023288"/>
    </source>
</evidence>
<dbReference type="PROSITE" id="PS51417">
    <property type="entry name" value="ARF"/>
    <property type="match status" value="1"/>
</dbReference>
<feature type="binding site" evidence="7">
    <location>
        <begin position="23"/>
        <end position="30"/>
    </location>
    <ligand>
        <name>GTP</name>
        <dbReference type="ChEBI" id="CHEBI:37565"/>
    </ligand>
</feature>
<keyword evidence="8" id="KW-0460">Magnesium</keyword>
<dbReference type="PRINTS" id="PR00328">
    <property type="entry name" value="SAR1GTPBP"/>
</dbReference>
<dbReference type="SMART" id="SM00178">
    <property type="entry name" value="SAR"/>
    <property type="match status" value="1"/>
</dbReference>
<dbReference type="Gene3D" id="3.40.50.300">
    <property type="entry name" value="P-loop containing nucleotide triphosphate hydrolases"/>
    <property type="match status" value="1"/>
</dbReference>
<dbReference type="FunFam" id="3.40.50.300:FF:000393">
    <property type="entry name" value="ADP-ribosylation factor-like 2, arl2"/>
    <property type="match status" value="1"/>
</dbReference>
<gene>
    <name evidence="10" type="ORF">AMORRO_LOCUS886</name>
</gene>
<dbReference type="OrthoDB" id="2011769at2759"/>
<feature type="binding site" evidence="8">
    <location>
        <position position="30"/>
    </location>
    <ligand>
        <name>Mg(2+)</name>
        <dbReference type="ChEBI" id="CHEBI:18420"/>
    </ligand>
</feature>